<dbReference type="SUPFAM" id="SSF53335">
    <property type="entry name" value="S-adenosyl-L-methionine-dependent methyltransferases"/>
    <property type="match status" value="1"/>
</dbReference>
<evidence type="ECO:0000259" key="2">
    <source>
        <dbReference type="Pfam" id="PF08241"/>
    </source>
</evidence>
<dbReference type="OMA" id="HNSKAWD"/>
<keyword evidence="1 3" id="KW-0808">Transferase</keyword>
<sequence length="249" mass="28708">MKDYTKINQKMFDKWVEEGWQWGIPITKEVYDKAKQGIYEIYLTPTKKVPNDWLKDIKGKHVLGLASGGGQQIPILQALGAKVTCLDISEKQLETEKKLSKEFGYDIHLVQADMTNPLPFQDETFDLIFYPVSNVYIEKVEPVFLECYRILKKGGVLLSGLDNGFNFAFDDEDGKILFDLPFNPLKDIEQYEYMVKHDYGIQFSHTMEEQIGGQLRAGFRLVDIYEDTNLSGYLKENNIPSFYATKSIK</sequence>
<feature type="domain" description="Methyltransferase type 11" evidence="2">
    <location>
        <begin position="64"/>
        <end position="158"/>
    </location>
</feature>
<reference evidence="3 4" key="1">
    <citation type="submission" date="2019-07" db="EMBL/GenBank/DDBJ databases">
        <title>Genome sequence of Acholeplasma laidlawii strain with increased resistance to erythromycin.</title>
        <authorList>
            <person name="Medvedeva E.S."/>
            <person name="Baranova N.B."/>
            <person name="Siniagina M.N."/>
            <person name="Mouzykantov A."/>
            <person name="Chernova O.A."/>
            <person name="Chernov V.M."/>
        </authorList>
    </citation>
    <scope>NUCLEOTIDE SEQUENCE [LARGE SCALE GENOMIC DNA]</scope>
    <source>
        <strain evidence="3 4">PG8REry</strain>
    </source>
</reference>
<comment type="caution">
    <text evidence="3">The sequence shown here is derived from an EMBL/GenBank/DDBJ whole genome shotgun (WGS) entry which is preliminary data.</text>
</comment>
<dbReference type="GO" id="GO:0032259">
    <property type="term" value="P:methylation"/>
    <property type="evidence" value="ECO:0007669"/>
    <property type="project" value="UniProtKB-KW"/>
</dbReference>
<gene>
    <name evidence="3" type="ORF">FNV44_04195</name>
</gene>
<accession>A0A553IJ93</accession>
<dbReference type="Proteomes" id="UP000315938">
    <property type="component" value="Unassembled WGS sequence"/>
</dbReference>
<dbReference type="CDD" id="cd02440">
    <property type="entry name" value="AdoMet_MTases"/>
    <property type="match status" value="1"/>
</dbReference>
<proteinExistence type="predicted"/>
<dbReference type="GeneID" id="41338477"/>
<dbReference type="Pfam" id="PF08241">
    <property type="entry name" value="Methyltransf_11"/>
    <property type="match status" value="1"/>
</dbReference>
<evidence type="ECO:0000313" key="4">
    <source>
        <dbReference type="Proteomes" id="UP000315938"/>
    </source>
</evidence>
<protein>
    <submittedName>
        <fullName evidence="3">Class I SAM-dependent methyltransferase</fullName>
    </submittedName>
</protein>
<keyword evidence="3" id="KW-0489">Methyltransferase</keyword>
<dbReference type="AlphaFoldDB" id="A0A553IJ93"/>
<evidence type="ECO:0000256" key="1">
    <source>
        <dbReference type="ARBA" id="ARBA00022679"/>
    </source>
</evidence>
<dbReference type="EMBL" id="VKID01000001">
    <property type="protein sequence ID" value="TRY00256.1"/>
    <property type="molecule type" value="Genomic_DNA"/>
</dbReference>
<dbReference type="InterPro" id="IPR013216">
    <property type="entry name" value="Methyltransf_11"/>
</dbReference>
<dbReference type="InterPro" id="IPR050447">
    <property type="entry name" value="Erg6_SMT_methyltransf"/>
</dbReference>
<evidence type="ECO:0000313" key="3">
    <source>
        <dbReference type="EMBL" id="TRY00256.1"/>
    </source>
</evidence>
<name>A0A553IJ93_ACHLA</name>
<dbReference type="PANTHER" id="PTHR44068:SF11">
    <property type="entry name" value="GERANYL DIPHOSPHATE 2-C-METHYLTRANSFERASE"/>
    <property type="match status" value="1"/>
</dbReference>
<organism evidence="3 4">
    <name type="scientific">Acholeplasma laidlawii</name>
    <dbReference type="NCBI Taxonomy" id="2148"/>
    <lineage>
        <taxon>Bacteria</taxon>
        <taxon>Bacillati</taxon>
        <taxon>Mycoplasmatota</taxon>
        <taxon>Mollicutes</taxon>
        <taxon>Acholeplasmatales</taxon>
        <taxon>Acholeplasmataceae</taxon>
        <taxon>Acholeplasma</taxon>
    </lineage>
</organism>
<dbReference type="InterPro" id="IPR029063">
    <property type="entry name" value="SAM-dependent_MTases_sf"/>
</dbReference>
<dbReference type="GO" id="GO:0008757">
    <property type="term" value="F:S-adenosylmethionine-dependent methyltransferase activity"/>
    <property type="evidence" value="ECO:0007669"/>
    <property type="project" value="InterPro"/>
</dbReference>
<dbReference type="RefSeq" id="WP_012242246.1">
    <property type="nucleotide sequence ID" value="NZ_JACAOE010000001.1"/>
</dbReference>
<dbReference type="Gene3D" id="3.40.50.150">
    <property type="entry name" value="Vaccinia Virus protein VP39"/>
    <property type="match status" value="1"/>
</dbReference>
<dbReference type="PANTHER" id="PTHR44068">
    <property type="entry name" value="ZGC:194242"/>
    <property type="match status" value="1"/>
</dbReference>